<evidence type="ECO:0000313" key="2">
    <source>
        <dbReference type="EMBL" id="APT74301.1"/>
    </source>
</evidence>
<dbReference type="RefSeq" id="WP_012057576.1">
    <property type="nucleotide sequence ID" value="NZ_CP007389.1"/>
</dbReference>
<evidence type="ECO:0000256" key="1">
    <source>
        <dbReference type="SAM" id="Coils"/>
    </source>
</evidence>
<name>A0ABN4UZ89_9BACT</name>
<evidence type="ECO:0000313" key="3">
    <source>
        <dbReference type="Proteomes" id="UP000185490"/>
    </source>
</evidence>
<sequence>MEEKLKELEQLFDDLIVKYEELKKENKELWKELNAAIERANQLEQENKSLKEQVYGTFEKLMGKIKNVVEASSEINGEEEAGV</sequence>
<proteinExistence type="predicted"/>
<evidence type="ECO:0008006" key="4">
    <source>
        <dbReference type="Google" id="ProtNLM"/>
    </source>
</evidence>
<gene>
    <name evidence="2" type="ORF">BW47_07260</name>
</gene>
<dbReference type="Proteomes" id="UP000185490">
    <property type="component" value="Chromosome"/>
</dbReference>
<accession>A0ABN4UZ89</accession>
<feature type="coiled-coil region" evidence="1">
    <location>
        <begin position="5"/>
        <end position="53"/>
    </location>
</feature>
<organism evidence="2 3">
    <name type="scientific">Thermosipho melanesiensis</name>
    <dbReference type="NCBI Taxonomy" id="46541"/>
    <lineage>
        <taxon>Bacteria</taxon>
        <taxon>Thermotogati</taxon>
        <taxon>Thermotogota</taxon>
        <taxon>Thermotogae</taxon>
        <taxon>Thermotogales</taxon>
        <taxon>Fervidobacteriaceae</taxon>
        <taxon>Thermosipho</taxon>
    </lineage>
</organism>
<reference evidence="2 3" key="1">
    <citation type="submission" date="2014-02" db="EMBL/GenBank/DDBJ databases">
        <title>Diversity of Thermotogales isolates from hydrothermal vents.</title>
        <authorList>
            <person name="Haverkamp T.H.A."/>
            <person name="Lossouarn J."/>
            <person name="Geslin C."/>
            <person name="Nesbo C.L."/>
        </authorList>
    </citation>
    <scope>NUCLEOTIDE SEQUENCE [LARGE SCALE GENOMIC DNA]</scope>
    <source>
        <strain evidence="2 3">431</strain>
    </source>
</reference>
<keyword evidence="3" id="KW-1185">Reference proteome</keyword>
<keyword evidence="1" id="KW-0175">Coiled coil</keyword>
<dbReference type="Gene3D" id="1.20.5.1000">
    <property type="entry name" value="arf6 gtpase in complex with a specific effector, jip4"/>
    <property type="match status" value="1"/>
</dbReference>
<protein>
    <recommendedName>
        <fullName evidence="4">Cell division protein ZapB</fullName>
    </recommendedName>
</protein>
<dbReference type="EMBL" id="CP007389">
    <property type="protein sequence ID" value="APT74301.1"/>
    <property type="molecule type" value="Genomic_DNA"/>
</dbReference>